<reference evidence="3 4" key="1">
    <citation type="submission" date="2016-09" db="EMBL/GenBank/DDBJ databases">
        <title>Extensive genetic diversity and differential bi-allelic expression allows diatom success in the polar Southern Ocean.</title>
        <authorList>
            <consortium name="DOE Joint Genome Institute"/>
            <person name="Mock T."/>
            <person name="Otillar R.P."/>
            <person name="Strauss J."/>
            <person name="Dupont C."/>
            <person name="Frickenhaus S."/>
            <person name="Maumus F."/>
            <person name="Mcmullan M."/>
            <person name="Sanges R."/>
            <person name="Schmutz J."/>
            <person name="Toseland A."/>
            <person name="Valas R."/>
            <person name="Veluchamy A."/>
            <person name="Ward B.J."/>
            <person name="Allen A."/>
            <person name="Barry K."/>
            <person name="Falciatore A."/>
            <person name="Ferrante M."/>
            <person name="Fortunato A.E."/>
            <person name="Gloeckner G."/>
            <person name="Gruber A."/>
            <person name="Hipkin R."/>
            <person name="Janech M."/>
            <person name="Kroth P."/>
            <person name="Leese F."/>
            <person name="Lindquist E."/>
            <person name="Lyon B.R."/>
            <person name="Martin J."/>
            <person name="Mayer C."/>
            <person name="Parker M."/>
            <person name="Quesneville H."/>
            <person name="Raymond J."/>
            <person name="Uhlig C."/>
            <person name="Valentin K.U."/>
            <person name="Worden A.Z."/>
            <person name="Armbrust E.V."/>
            <person name="Bowler C."/>
            <person name="Green B."/>
            <person name="Moulton V."/>
            <person name="Van Oosterhout C."/>
            <person name="Grigoriev I."/>
        </authorList>
    </citation>
    <scope>NUCLEOTIDE SEQUENCE [LARGE SCALE GENOMIC DNA]</scope>
    <source>
        <strain evidence="3 4">CCMP1102</strain>
    </source>
</reference>
<name>A0A1E7FR86_9STRA</name>
<dbReference type="InParanoid" id="A0A1E7FR86"/>
<evidence type="ECO:0000259" key="2">
    <source>
        <dbReference type="PROSITE" id="PS51082"/>
    </source>
</evidence>
<feature type="region of interest" description="Disordered" evidence="1">
    <location>
        <begin position="1"/>
        <end position="31"/>
    </location>
</feature>
<feature type="region of interest" description="Disordered" evidence="1">
    <location>
        <begin position="159"/>
        <end position="189"/>
    </location>
</feature>
<proteinExistence type="predicted"/>
<feature type="compositionally biased region" description="Polar residues" evidence="1">
    <location>
        <begin position="174"/>
        <end position="185"/>
    </location>
</feature>
<dbReference type="SMART" id="SM00246">
    <property type="entry name" value="WH2"/>
    <property type="match status" value="4"/>
</dbReference>
<feature type="domain" description="WH2" evidence="2">
    <location>
        <begin position="497"/>
        <end position="514"/>
    </location>
</feature>
<organism evidence="3 4">
    <name type="scientific">Fragilariopsis cylindrus CCMP1102</name>
    <dbReference type="NCBI Taxonomy" id="635003"/>
    <lineage>
        <taxon>Eukaryota</taxon>
        <taxon>Sar</taxon>
        <taxon>Stramenopiles</taxon>
        <taxon>Ochrophyta</taxon>
        <taxon>Bacillariophyta</taxon>
        <taxon>Bacillariophyceae</taxon>
        <taxon>Bacillariophycidae</taxon>
        <taxon>Bacillariales</taxon>
        <taxon>Bacillariaceae</taxon>
        <taxon>Fragilariopsis</taxon>
    </lineage>
</organism>
<dbReference type="AlphaFoldDB" id="A0A1E7FR86"/>
<dbReference type="PROSITE" id="PS51082">
    <property type="entry name" value="WH2"/>
    <property type="match status" value="1"/>
</dbReference>
<dbReference type="OrthoDB" id="10679997at2759"/>
<sequence length="590" mass="65826">MALFRRRKSNNDSKTKNVDYRDDNSSQGGVLKEQVDDLQAEMKRLNKRLVEMQVKAQSSATASTDTHMNRSSLLRHDQSIKNQTIEINFVPKETLRNGKDDRERERERRPKLQLSAVFSHNSELSPPITEIFMTKKKEGIESFTDRLHTIDKMAIMEDHEKSPSQSKFVGDGGSITSSQRSTVTMRNGRKVRRVVRKVRAIQVQVPPVPPPLFSPRTTTIASKPTESLYGERDEASSSLSSNTYNVMHVAEAARIKNPSRIQLSSANEIPFNIKRSGDGGRIRNEGMVHASSRQTSAIQFATSPRGQHNTHGNNMHIEEKHNNAKVKKTNYRSTVSDANNTTQPQHGMIATGIVSPAVDPSRIGKHQSDKVSTSSIANPVFSTKQFFNQDIQSGNTHEDANISGIATESNSISNVFASIRVAGVELNEVENPSTATKTTRSSSDLFGDIRAGINLKQTQSSSLQPTNLETNDLLTQIQSSVKLKQVDRSSLQLEDLETNDFLSEIQSGVKLKQVDRSSLQPADLETNIFLSEIQSGVKLKQLDRSTLLPPKQKKTPMSALLAKIQERKQACMRRERETVSVLIEQSEIDW</sequence>
<dbReference type="Proteomes" id="UP000095751">
    <property type="component" value="Unassembled WGS sequence"/>
</dbReference>
<dbReference type="KEGG" id="fcy:FRACYDRAFT_234311"/>
<evidence type="ECO:0000256" key="1">
    <source>
        <dbReference type="SAM" id="MobiDB-lite"/>
    </source>
</evidence>
<keyword evidence="4" id="KW-1185">Reference proteome</keyword>
<feature type="compositionally biased region" description="Basic and acidic residues" evidence="1">
    <location>
        <begin position="9"/>
        <end position="24"/>
    </location>
</feature>
<evidence type="ECO:0000313" key="3">
    <source>
        <dbReference type="EMBL" id="OEU20680.1"/>
    </source>
</evidence>
<dbReference type="EMBL" id="KV784354">
    <property type="protein sequence ID" value="OEU20680.1"/>
    <property type="molecule type" value="Genomic_DNA"/>
</dbReference>
<dbReference type="GO" id="GO:0003779">
    <property type="term" value="F:actin binding"/>
    <property type="evidence" value="ECO:0007669"/>
    <property type="project" value="InterPro"/>
</dbReference>
<protein>
    <recommendedName>
        <fullName evidence="2">WH2 domain-containing protein</fullName>
    </recommendedName>
</protein>
<evidence type="ECO:0000313" key="4">
    <source>
        <dbReference type="Proteomes" id="UP000095751"/>
    </source>
</evidence>
<dbReference type="InterPro" id="IPR003124">
    <property type="entry name" value="WH2_dom"/>
</dbReference>
<accession>A0A1E7FR86</accession>
<gene>
    <name evidence="3" type="ORF">FRACYDRAFT_234311</name>
</gene>